<comment type="caution">
    <text evidence="3">The sequence shown here is derived from an EMBL/GenBank/DDBJ whole genome shotgun (WGS) entry which is preliminary data.</text>
</comment>
<dbReference type="AlphaFoldDB" id="A0A2C6KIC5"/>
<dbReference type="InterPro" id="IPR029063">
    <property type="entry name" value="SAM-dependent_MTases_sf"/>
</dbReference>
<keyword evidence="1 3" id="KW-0489">Methyltransferase</keyword>
<dbReference type="Gene3D" id="3.40.50.150">
    <property type="entry name" value="Vaccinia Virus protein VP39"/>
    <property type="match status" value="1"/>
</dbReference>
<gene>
    <name evidence="3" type="ORF">CSUI_009788</name>
</gene>
<dbReference type="GO" id="GO:0008168">
    <property type="term" value="F:methyltransferase activity"/>
    <property type="evidence" value="ECO:0007669"/>
    <property type="project" value="UniProtKB-KW"/>
</dbReference>
<protein>
    <submittedName>
        <fullName evidence="3">Methyltransferase</fullName>
    </submittedName>
</protein>
<accession>A0A2C6KIC5</accession>
<proteinExistence type="predicted"/>
<dbReference type="Proteomes" id="UP000221165">
    <property type="component" value="Unassembled WGS sequence"/>
</dbReference>
<evidence type="ECO:0000256" key="2">
    <source>
        <dbReference type="ARBA" id="ARBA00022679"/>
    </source>
</evidence>
<dbReference type="SUPFAM" id="SSF53335">
    <property type="entry name" value="S-adenosyl-L-methionine-dependent methyltransferases"/>
    <property type="match status" value="1"/>
</dbReference>
<keyword evidence="2 3" id="KW-0808">Transferase</keyword>
<dbReference type="Pfam" id="PF04072">
    <property type="entry name" value="LCM"/>
    <property type="match status" value="1"/>
</dbReference>
<dbReference type="GO" id="GO:0032259">
    <property type="term" value="P:methylation"/>
    <property type="evidence" value="ECO:0007669"/>
    <property type="project" value="UniProtKB-KW"/>
</dbReference>
<sequence length="443" mass="51082">MRLNEAGQLAVMEASFIGWLFRQARTVFRKLIFLAFTVVLAVVRVSEEAVVSVLWLLRDRTCNAVLANRLRFFSTFISPPVVEAYEDEPKRKKHHSKKNSGCPYLPHEIQIAHDASERRFLVGFEPRLCVRCIMRWMSMFPRSHAAVVYAVACCLERLSYFSDLARGLLQLWGYVAVRSTHFESFVMWALTEKRVEQVLVIGAGFDTRVYRCAKLIREENTMFFELDLPHIQRSKCRKLLQTLRTSDLGQALRYLRMIPFDIRTNDIREKLRGSGVRQDVNTIVVLEGVSPYVPIGDLARLFEGLQSHFSTKSKHGQEHGRPEVFLLMDYLRDGNPEKAEKHKHEDHTSEAKTALLPHEGREHLDRRWRPPVVQFGSLFSHNVPEKWNVLPADPAEWADSLGWKEVCRTTLQNATVSLKNHRYGEILRATEALPAAVSLFQTK</sequence>
<dbReference type="OrthoDB" id="203237at2759"/>
<keyword evidence="4" id="KW-1185">Reference proteome</keyword>
<dbReference type="EMBL" id="MIGC01006035">
    <property type="protein sequence ID" value="PHJ16398.1"/>
    <property type="molecule type" value="Genomic_DNA"/>
</dbReference>
<evidence type="ECO:0000256" key="1">
    <source>
        <dbReference type="ARBA" id="ARBA00022603"/>
    </source>
</evidence>
<evidence type="ECO:0000313" key="3">
    <source>
        <dbReference type="EMBL" id="PHJ16398.1"/>
    </source>
</evidence>
<dbReference type="VEuPathDB" id="ToxoDB:CSUI_009788"/>
<name>A0A2C6KIC5_9APIC</name>
<dbReference type="PANTHER" id="PTHR43619">
    <property type="entry name" value="S-ADENOSYL-L-METHIONINE-DEPENDENT METHYLTRANSFERASE YKTD-RELATED"/>
    <property type="match status" value="1"/>
</dbReference>
<dbReference type="PANTHER" id="PTHR43619:SF2">
    <property type="entry name" value="S-ADENOSYL-L-METHIONINE-DEPENDENT METHYLTRANSFERASES SUPERFAMILY PROTEIN"/>
    <property type="match status" value="1"/>
</dbReference>
<dbReference type="InterPro" id="IPR007213">
    <property type="entry name" value="Ppm1/Ppm2/Tcmp"/>
</dbReference>
<organism evidence="3 4">
    <name type="scientific">Cystoisospora suis</name>
    <dbReference type="NCBI Taxonomy" id="483139"/>
    <lineage>
        <taxon>Eukaryota</taxon>
        <taxon>Sar</taxon>
        <taxon>Alveolata</taxon>
        <taxon>Apicomplexa</taxon>
        <taxon>Conoidasida</taxon>
        <taxon>Coccidia</taxon>
        <taxon>Eucoccidiorida</taxon>
        <taxon>Eimeriorina</taxon>
        <taxon>Sarcocystidae</taxon>
        <taxon>Cystoisospora</taxon>
    </lineage>
</organism>
<evidence type="ECO:0000313" key="4">
    <source>
        <dbReference type="Proteomes" id="UP000221165"/>
    </source>
</evidence>
<dbReference type="GeneID" id="94433108"/>
<dbReference type="RefSeq" id="XP_067918127.1">
    <property type="nucleotide sequence ID" value="XM_068069897.1"/>
</dbReference>
<reference evidence="3 4" key="1">
    <citation type="journal article" date="2017" name="Int. J. Parasitol.">
        <title>The genome of the protozoan parasite Cystoisospora suis and a reverse vaccinology approach to identify vaccine candidates.</title>
        <authorList>
            <person name="Palmieri N."/>
            <person name="Shrestha A."/>
            <person name="Ruttkowski B."/>
            <person name="Beck T."/>
            <person name="Vogl C."/>
            <person name="Tomley F."/>
            <person name="Blake D.P."/>
            <person name="Joachim A."/>
        </authorList>
    </citation>
    <scope>NUCLEOTIDE SEQUENCE [LARGE SCALE GENOMIC DNA]</scope>
    <source>
        <strain evidence="3 4">Wien I</strain>
    </source>
</reference>